<evidence type="ECO:0000313" key="2">
    <source>
        <dbReference type="EMBL" id="GFQ85065.1"/>
    </source>
</evidence>
<comment type="caution">
    <text evidence="2">The sequence shown here is derived from an EMBL/GenBank/DDBJ whole genome shotgun (WGS) entry which is preliminary data.</text>
</comment>
<protein>
    <submittedName>
        <fullName evidence="2">IQ motif and SEC7 domain-containing protein 1</fullName>
    </submittedName>
</protein>
<sequence>MLICLSGFMCGSSLKPVERASCGPGPPLKQLRSYSVESNGNCNFAASQLGRSRQRSVSGNVSSKKTPVRRVDDDALKRSRLHNSQYELSKIC</sequence>
<name>A0A8X6IY18_TRICU</name>
<accession>A0A8X6IY18</accession>
<gene>
    <name evidence="2" type="primary">IQSEC1_1</name>
    <name evidence="2" type="ORF">TNCT_606431</name>
</gene>
<evidence type="ECO:0000256" key="1">
    <source>
        <dbReference type="SAM" id="MobiDB-lite"/>
    </source>
</evidence>
<feature type="compositionally biased region" description="Polar residues" evidence="1">
    <location>
        <begin position="53"/>
        <end position="65"/>
    </location>
</feature>
<feature type="region of interest" description="Disordered" evidence="1">
    <location>
        <begin position="53"/>
        <end position="77"/>
    </location>
</feature>
<dbReference type="Proteomes" id="UP000887116">
    <property type="component" value="Unassembled WGS sequence"/>
</dbReference>
<reference evidence="2" key="1">
    <citation type="submission" date="2020-07" db="EMBL/GenBank/DDBJ databases">
        <title>Multicomponent nature underlies the extraordinary mechanical properties of spider dragline silk.</title>
        <authorList>
            <person name="Kono N."/>
            <person name="Nakamura H."/>
            <person name="Mori M."/>
            <person name="Yoshida Y."/>
            <person name="Ohtoshi R."/>
            <person name="Malay A.D."/>
            <person name="Moran D.A.P."/>
            <person name="Tomita M."/>
            <person name="Numata K."/>
            <person name="Arakawa K."/>
        </authorList>
    </citation>
    <scope>NUCLEOTIDE SEQUENCE</scope>
</reference>
<keyword evidence="3" id="KW-1185">Reference proteome</keyword>
<dbReference type="EMBL" id="BMAO01022854">
    <property type="protein sequence ID" value="GFQ85065.1"/>
    <property type="molecule type" value="Genomic_DNA"/>
</dbReference>
<organism evidence="2 3">
    <name type="scientific">Trichonephila clavata</name>
    <name type="common">Joro spider</name>
    <name type="synonym">Nephila clavata</name>
    <dbReference type="NCBI Taxonomy" id="2740835"/>
    <lineage>
        <taxon>Eukaryota</taxon>
        <taxon>Metazoa</taxon>
        <taxon>Ecdysozoa</taxon>
        <taxon>Arthropoda</taxon>
        <taxon>Chelicerata</taxon>
        <taxon>Arachnida</taxon>
        <taxon>Araneae</taxon>
        <taxon>Araneomorphae</taxon>
        <taxon>Entelegynae</taxon>
        <taxon>Araneoidea</taxon>
        <taxon>Nephilidae</taxon>
        <taxon>Trichonephila</taxon>
    </lineage>
</organism>
<dbReference type="AlphaFoldDB" id="A0A8X6IY18"/>
<proteinExistence type="predicted"/>
<evidence type="ECO:0000313" key="3">
    <source>
        <dbReference type="Proteomes" id="UP000887116"/>
    </source>
</evidence>